<evidence type="ECO:0000256" key="3">
    <source>
        <dbReference type="SAM" id="Phobius"/>
    </source>
</evidence>
<evidence type="ECO:0000256" key="1">
    <source>
        <dbReference type="ARBA" id="ARBA00022734"/>
    </source>
</evidence>
<keyword evidence="3" id="KW-0812">Transmembrane</keyword>
<keyword evidence="5" id="KW-0675">Receptor</keyword>
<dbReference type="InterPro" id="IPR016186">
    <property type="entry name" value="C-type_lectin-like/link_sf"/>
</dbReference>
<dbReference type="CDD" id="cd03590">
    <property type="entry name" value="CLECT_DC-SIGN_like"/>
    <property type="match status" value="1"/>
</dbReference>
<feature type="domain" description="C-type lectin" evidence="4">
    <location>
        <begin position="119"/>
        <end position="237"/>
    </location>
</feature>
<dbReference type="AGR" id="RGD:1359109"/>
<evidence type="ECO:0000256" key="2">
    <source>
        <dbReference type="ARBA" id="ARBA00023157"/>
    </source>
</evidence>
<sequence length="243" mass="27339">MALPNIYTDVNFKNQPVSSGTVSDSSSCTISSSALPKKTTVHKSNPGFPTLLLALLIFFLVLAILSSVGLTTLFQMYSDLLEEKNTLQQLNHAKLHCIKNHSSVEDKVWSCCPKNWKPFGSHCYFTSRDSASWSDSEEKCSHRGAHLLVIHSQEEQDFITDTLNPRAHYYVGLSDTEGHGKWQWVDQTPFNQNATSWHADEPSGNKGFCVVLSYHPNLKGWGWSVAPCDGYHRLVCKMRQLYV</sequence>
<keyword evidence="3" id="KW-1133">Transmembrane helix</keyword>
<keyword evidence="2" id="KW-1015">Disulfide bond</keyword>
<dbReference type="RGD" id="1359109">
    <property type="gene designation" value="Clec4a1"/>
</dbReference>
<dbReference type="Gene3D" id="3.10.100.10">
    <property type="entry name" value="Mannose-Binding Protein A, subunit A"/>
    <property type="match status" value="1"/>
</dbReference>
<reference evidence="5" key="1">
    <citation type="submission" date="2003-12" db="EMBL/GenBank/DDBJ databases">
        <title>Genes encoding lectin-like receptors associate with arthritis in the rat.</title>
        <authorList>
            <person name="Flornes L.M."/>
            <person name="Dissen E."/>
            <person name="Fossum S."/>
        </authorList>
    </citation>
    <scope>NUCLEOTIDE SEQUENCE</scope>
    <source>
        <strain evidence="5">DA</strain>
    </source>
</reference>
<dbReference type="PANTHER" id="PTHR46746">
    <property type="entry name" value="KILLER CELL LECTIN-LIKE RECEPTOR SUBFAMILY F MEMBER 2"/>
    <property type="match status" value="1"/>
</dbReference>
<keyword evidence="1" id="KW-0430">Lectin</keyword>
<feature type="transmembrane region" description="Helical" evidence="3">
    <location>
        <begin position="51"/>
        <end position="74"/>
    </location>
</feature>
<evidence type="ECO:0000259" key="4">
    <source>
        <dbReference type="PROSITE" id="PS50041"/>
    </source>
</evidence>
<dbReference type="AlphaFoldDB" id="Q2TUL8"/>
<dbReference type="SMART" id="SM00034">
    <property type="entry name" value="CLECT"/>
    <property type="match status" value="1"/>
</dbReference>
<accession>Q2TUL8</accession>
<dbReference type="InterPro" id="IPR051379">
    <property type="entry name" value="C-type_Lectin_Receptor_IMM"/>
</dbReference>
<dbReference type="PANTHER" id="PTHR46746:SF9">
    <property type="entry name" value="CD209 ANTIGEN-LIKE PROTEIN C-LIKE"/>
    <property type="match status" value="1"/>
</dbReference>
<gene>
    <name evidence="6" type="primary">Clec4a1</name>
    <name evidence="5" type="synonym">Dcir4</name>
</gene>
<name>Q2TUL8_RAT</name>
<dbReference type="InterPro" id="IPR033989">
    <property type="entry name" value="CD209-like_CTLD"/>
</dbReference>
<evidence type="ECO:0000313" key="6">
    <source>
        <dbReference type="RGD" id="1359109"/>
    </source>
</evidence>
<dbReference type="EMBL" id="AY494063">
    <property type="protein sequence ID" value="AAS76659.1"/>
    <property type="molecule type" value="mRNA"/>
</dbReference>
<dbReference type="InterPro" id="IPR001304">
    <property type="entry name" value="C-type_lectin-like"/>
</dbReference>
<proteinExistence type="evidence at transcript level"/>
<protein>
    <submittedName>
        <fullName evidence="5">Dendritic cell inhibitory receptor 4</fullName>
    </submittedName>
</protein>
<dbReference type="GO" id="GO:0030246">
    <property type="term" value="F:carbohydrate binding"/>
    <property type="evidence" value="ECO:0007669"/>
    <property type="project" value="UniProtKB-KW"/>
</dbReference>
<dbReference type="InterPro" id="IPR016187">
    <property type="entry name" value="CTDL_fold"/>
</dbReference>
<keyword evidence="3" id="KW-0472">Membrane</keyword>
<evidence type="ECO:0000313" key="5">
    <source>
        <dbReference type="EMBL" id="AAS76659.1"/>
    </source>
</evidence>
<organism evidence="5">
    <name type="scientific">Rattus norvegicus</name>
    <name type="common">Rat</name>
    <dbReference type="NCBI Taxonomy" id="10116"/>
    <lineage>
        <taxon>Eukaryota</taxon>
        <taxon>Metazoa</taxon>
        <taxon>Chordata</taxon>
        <taxon>Craniata</taxon>
        <taxon>Vertebrata</taxon>
        <taxon>Euteleostomi</taxon>
        <taxon>Mammalia</taxon>
        <taxon>Eutheria</taxon>
        <taxon>Euarchontoglires</taxon>
        <taxon>Glires</taxon>
        <taxon>Rodentia</taxon>
        <taxon>Myomorpha</taxon>
        <taxon>Muroidea</taxon>
        <taxon>Muridae</taxon>
        <taxon>Murinae</taxon>
        <taxon>Rattus</taxon>
    </lineage>
</organism>
<dbReference type="SUPFAM" id="SSF56436">
    <property type="entry name" value="C-type lectin-like"/>
    <property type="match status" value="1"/>
</dbReference>
<dbReference type="Pfam" id="PF00059">
    <property type="entry name" value="Lectin_C"/>
    <property type="match status" value="1"/>
</dbReference>
<dbReference type="PROSITE" id="PS50041">
    <property type="entry name" value="C_TYPE_LECTIN_2"/>
    <property type="match status" value="1"/>
</dbReference>